<reference evidence="1 2" key="1">
    <citation type="submission" date="2019-05" db="EMBL/GenBank/DDBJ databases">
        <title>The metagenome of a microbial culture collection derived from dairy environment covers the genomic content of the human microbiome.</title>
        <authorList>
            <person name="Roder T."/>
            <person name="Wuthrich D."/>
            <person name="Sattari Z."/>
            <person name="Von Ah U."/>
            <person name="Bar C."/>
            <person name="Ronchi F."/>
            <person name="Macpherson A.J."/>
            <person name="Ganal-Vonarburg S.C."/>
            <person name="Bruggmann R."/>
            <person name="Vergeres G."/>
        </authorList>
    </citation>
    <scope>NUCLEOTIDE SEQUENCE [LARGE SCALE GENOMIC DNA]</scope>
    <source>
        <strain evidence="1 2">FAM 1079</strain>
    </source>
</reference>
<dbReference type="RefSeq" id="WP_138467791.1">
    <property type="nucleotide sequence ID" value="NZ_VBSX01000028.1"/>
</dbReference>
<name>A0A5R9CRE6_9LACO</name>
<protein>
    <recommendedName>
        <fullName evidence="3">Teichoic acid biosynthesis protein C</fullName>
    </recommendedName>
</protein>
<dbReference type="AlphaFoldDB" id="A0A5R9CRE6"/>
<gene>
    <name evidence="1" type="ORF">FEZ41_10640</name>
</gene>
<sequence length="302" mass="33536">MTTFNRIWKTKRWQHDRTGRRITSGLQAAYQMAAGTVLSSRSYLDANDMTGTEFNTWTASGKLTTTMFVEGGGHGGAFGYNESNRVIYTLVEHPVTRQKYVGAVTYQPNQVVGVDDFLWLAKVPRYVRFATDSVTDGFVASDALGNVYSGRLSDLKQKAVLPAPAFNLGVSGFKINPIDHPNSGQLNTLQSNGVCGPYAFFTFGNANNVDPRLIVAIDLRDQTLVVSHEITPQRDIQLKLSLEKGGHMEPEGVYYDRRTSCLIVGINRTEGWGIGRFGYWRTHSELYATTFFNARLPDISQG</sequence>
<evidence type="ECO:0000313" key="1">
    <source>
        <dbReference type="EMBL" id="TLQ17953.1"/>
    </source>
</evidence>
<comment type="caution">
    <text evidence="1">The sequence shown here is derived from an EMBL/GenBank/DDBJ whole genome shotgun (WGS) entry which is preliminary data.</text>
</comment>
<dbReference type="OrthoDB" id="2240714at2"/>
<accession>A0A5R9CRE6</accession>
<organism evidence="1 2">
    <name type="scientific">Lentilactobacillus parafarraginis</name>
    <dbReference type="NCBI Taxonomy" id="390842"/>
    <lineage>
        <taxon>Bacteria</taxon>
        <taxon>Bacillati</taxon>
        <taxon>Bacillota</taxon>
        <taxon>Bacilli</taxon>
        <taxon>Lactobacillales</taxon>
        <taxon>Lactobacillaceae</taxon>
        <taxon>Lentilactobacillus</taxon>
    </lineage>
</organism>
<dbReference type="Proteomes" id="UP000305100">
    <property type="component" value="Unassembled WGS sequence"/>
</dbReference>
<evidence type="ECO:0000313" key="2">
    <source>
        <dbReference type="Proteomes" id="UP000305100"/>
    </source>
</evidence>
<proteinExistence type="predicted"/>
<evidence type="ECO:0008006" key="3">
    <source>
        <dbReference type="Google" id="ProtNLM"/>
    </source>
</evidence>
<dbReference type="EMBL" id="VBSX01000028">
    <property type="protein sequence ID" value="TLQ17953.1"/>
    <property type="molecule type" value="Genomic_DNA"/>
</dbReference>